<dbReference type="OrthoDB" id="2622649at2"/>
<reference evidence="3" key="1">
    <citation type="submission" date="2016-07" db="EMBL/GenBank/DDBJ databases">
        <authorList>
            <person name="Florea S."/>
            <person name="Webb J.S."/>
            <person name="Jaromczyk J."/>
            <person name="Schardl C.L."/>
        </authorList>
    </citation>
    <scope>NUCLEOTIDE SEQUENCE [LARGE SCALE GENOMIC DNA]</scope>
    <source>
        <strain evidence="3">CY1</strain>
    </source>
</reference>
<comment type="caution">
    <text evidence="2">The sequence shown here is derived from an EMBL/GenBank/DDBJ whole genome shotgun (WGS) entry which is preliminary data.</text>
</comment>
<evidence type="ECO:0000256" key="1">
    <source>
        <dbReference type="SAM" id="Phobius"/>
    </source>
</evidence>
<keyword evidence="3" id="KW-1185">Reference proteome</keyword>
<dbReference type="Proteomes" id="UP000190626">
    <property type="component" value="Unassembled WGS sequence"/>
</dbReference>
<accession>A0A1V4HQ76</accession>
<organism evidence="2 3">
    <name type="scientific">Paenibacillus ferrarius</name>
    <dbReference type="NCBI Taxonomy" id="1469647"/>
    <lineage>
        <taxon>Bacteria</taxon>
        <taxon>Bacillati</taxon>
        <taxon>Bacillota</taxon>
        <taxon>Bacilli</taxon>
        <taxon>Bacillales</taxon>
        <taxon>Paenibacillaceae</taxon>
        <taxon>Paenibacillus</taxon>
    </lineage>
</organism>
<keyword evidence="1" id="KW-0812">Transmembrane</keyword>
<evidence type="ECO:0000313" key="2">
    <source>
        <dbReference type="EMBL" id="OPH59671.1"/>
    </source>
</evidence>
<protein>
    <recommendedName>
        <fullName evidence="4">DUF4362 domain-containing protein</fullName>
    </recommendedName>
</protein>
<feature type="transmembrane region" description="Helical" evidence="1">
    <location>
        <begin position="12"/>
        <end position="31"/>
    </location>
</feature>
<evidence type="ECO:0008006" key="4">
    <source>
        <dbReference type="Google" id="ProtNLM"/>
    </source>
</evidence>
<dbReference type="Pfam" id="PF14275">
    <property type="entry name" value="DUF4362"/>
    <property type="match status" value="1"/>
</dbReference>
<gene>
    <name evidence="2" type="ORF">BC351_19510</name>
</gene>
<keyword evidence="1" id="KW-1133">Transmembrane helix</keyword>
<proteinExistence type="predicted"/>
<dbReference type="InterPro" id="IPR025372">
    <property type="entry name" value="DUF4362"/>
</dbReference>
<keyword evidence="1" id="KW-0472">Membrane</keyword>
<name>A0A1V4HQ76_9BACL</name>
<dbReference type="AlphaFoldDB" id="A0A1V4HQ76"/>
<dbReference type="STRING" id="1469647.BC351_19510"/>
<dbReference type="EMBL" id="MBTG01000006">
    <property type="protein sequence ID" value="OPH59671.1"/>
    <property type="molecule type" value="Genomic_DNA"/>
</dbReference>
<evidence type="ECO:0000313" key="3">
    <source>
        <dbReference type="Proteomes" id="UP000190626"/>
    </source>
</evidence>
<sequence>MRNILKSKRNIISIAMLLILLIIAWTSYTSLSNQVVISDYNVVRAIRMEKFVHRFNEKHSDRLFFMQSTIEGGYVLSDLHLSKNEITFTIDYSRDSYSTQASDSISCRSIKRKIENFNIVYSLSQCDQFPKDQDIPIISLGIK</sequence>